<evidence type="ECO:0000313" key="3">
    <source>
        <dbReference type="Proteomes" id="UP001218638"/>
    </source>
</evidence>
<keyword evidence="3" id="KW-1185">Reference proteome</keyword>
<accession>A0AAE9ZUS4</accession>
<reference evidence="2" key="1">
    <citation type="submission" date="2023-03" db="EMBL/GenBank/DDBJ databases">
        <title>Lomoglobus Profundus gen. nov., sp. nov., a novel member of the phylum Verrucomicrobia, isolated from deep-marine sediment of South China Sea.</title>
        <authorList>
            <person name="Ahmad T."/>
            <person name="Ishaq S.E."/>
            <person name="Wang F."/>
        </authorList>
    </citation>
    <scope>NUCLEOTIDE SEQUENCE</scope>
    <source>
        <strain evidence="2">LMO-M01</strain>
    </source>
</reference>
<feature type="signal peptide" evidence="1">
    <location>
        <begin position="1"/>
        <end position="25"/>
    </location>
</feature>
<evidence type="ECO:0008006" key="4">
    <source>
        <dbReference type="Google" id="ProtNLM"/>
    </source>
</evidence>
<dbReference type="AlphaFoldDB" id="A0AAE9ZUS4"/>
<dbReference type="RefSeq" id="WP_330930885.1">
    <property type="nucleotide sequence ID" value="NZ_CP119075.1"/>
</dbReference>
<dbReference type="Proteomes" id="UP001218638">
    <property type="component" value="Chromosome"/>
</dbReference>
<evidence type="ECO:0000256" key="1">
    <source>
        <dbReference type="SAM" id="SignalP"/>
    </source>
</evidence>
<feature type="chain" id="PRO_5042152120" description="DUF541 domain-containing protein" evidence="1">
    <location>
        <begin position="26"/>
        <end position="200"/>
    </location>
</feature>
<gene>
    <name evidence="2" type="ORF">PXH66_19250</name>
</gene>
<protein>
    <recommendedName>
        <fullName evidence="4">DUF541 domain-containing protein</fullName>
    </recommendedName>
</protein>
<keyword evidence="1" id="KW-0732">Signal</keyword>
<name>A0AAE9ZUS4_9BACT</name>
<evidence type="ECO:0000313" key="2">
    <source>
        <dbReference type="EMBL" id="WED64482.1"/>
    </source>
</evidence>
<sequence>MKTKTTFSSSALLIGAATAATTLFAGQQAASVSSLMTPAEVKVAATEGVEVSEIDSLEIIEASARGSASKSMEIFVAGRDLSDRETMRIVRRFSASIAQGAVTGSGGLVTAGVDGAHDSESAAILAARAANKGIVEGIESVVHNQTGIDHDDLMLNIQRGIMIGSRAGAMEAGVSPWVVAFALQESSRENYGFHAPDAGR</sequence>
<dbReference type="EMBL" id="CP119075">
    <property type="protein sequence ID" value="WED64482.1"/>
    <property type="molecule type" value="Genomic_DNA"/>
</dbReference>
<organism evidence="2 3">
    <name type="scientific">Synoicihabitans lomoniglobus</name>
    <dbReference type="NCBI Taxonomy" id="2909285"/>
    <lineage>
        <taxon>Bacteria</taxon>
        <taxon>Pseudomonadati</taxon>
        <taxon>Verrucomicrobiota</taxon>
        <taxon>Opitutia</taxon>
        <taxon>Opitutales</taxon>
        <taxon>Opitutaceae</taxon>
        <taxon>Synoicihabitans</taxon>
    </lineage>
</organism>
<proteinExistence type="predicted"/>
<dbReference type="KEGG" id="slom:PXH66_19250"/>